<sequence length="432" mass="50022">MAEIEEVGILDEVEIYLAYGHIDQATTALRWYAEHHPQDLEQRSRLRNLYNEAGDYQHLAEILEEDLDRQVLDLHAVQSLILQCLQKDPQNLPLRVLAETRLHLSLENIEQELGRQQPLHKENLLAREQEQLELGSLHRDLQQAIVHPEPLELNDIPLHAFQRHAVEQERKEEMPADALLYGSEPLSPLDEEEILVVSTLVGTTHAVQLLRETSQNAAAVNLLQRQAVLHPKRLRLHVLLLQILYEQENKQDFARALLRLHIILWGLGKALRQRLLNVGRQLGQDRLYNDLENSEGRENQVLPSLAEKYQLYVPTSTIPVSSAQLVEERLRRDREIAEVDADDPILRDFNMLLDYGQVEEAVDLLEQSALASPRKSGYFLPLLEMYERMQARDRFARFSRKIIHSDPQPDEAILRQLYHLSERLQRDISATA</sequence>
<dbReference type="EMBL" id="JAAXYO010000126">
    <property type="protein sequence ID" value="MBU2788257.1"/>
    <property type="molecule type" value="Genomic_DNA"/>
</dbReference>
<gene>
    <name evidence="1" type="ORF">HFQ13_08580</name>
</gene>
<name>A0AAE3CJX1_9PROT</name>
<protein>
    <recommendedName>
        <fullName evidence="3">Tetratricopeptide repeat protein</fullName>
    </recommendedName>
</protein>
<dbReference type="SUPFAM" id="SSF48452">
    <property type="entry name" value="TPR-like"/>
    <property type="match status" value="1"/>
</dbReference>
<evidence type="ECO:0000313" key="1">
    <source>
        <dbReference type="EMBL" id="MBU2788257.1"/>
    </source>
</evidence>
<reference evidence="1" key="1">
    <citation type="journal article" date="2021" name="ISME J.">
        <title>Genomic evolution of the class Acidithiobacillia: deep-branching Proteobacteria living in extreme acidic conditions.</title>
        <authorList>
            <person name="Moya-Beltran A."/>
            <person name="Beard S."/>
            <person name="Rojas-Villalobos C."/>
            <person name="Issotta F."/>
            <person name="Gallardo Y."/>
            <person name="Ulloa R."/>
            <person name="Giaveno A."/>
            <person name="Degli Esposti M."/>
            <person name="Johnson D.B."/>
            <person name="Quatrini R."/>
        </authorList>
    </citation>
    <scope>NUCLEOTIDE SEQUENCE</scope>
    <source>
        <strain evidence="1">VAN18-1</strain>
    </source>
</reference>
<dbReference type="AlphaFoldDB" id="A0AAE3CJX1"/>
<dbReference type="InterPro" id="IPR011990">
    <property type="entry name" value="TPR-like_helical_dom_sf"/>
</dbReference>
<accession>A0AAE3CJX1</accession>
<proteinExistence type="predicted"/>
<evidence type="ECO:0008006" key="3">
    <source>
        <dbReference type="Google" id="ProtNLM"/>
    </source>
</evidence>
<organism evidence="1 2">
    <name type="scientific">Igneacidithiobacillus copahuensis</name>
    <dbReference type="NCBI Taxonomy" id="2724909"/>
    <lineage>
        <taxon>Bacteria</taxon>
        <taxon>Pseudomonadati</taxon>
        <taxon>Pseudomonadota</taxon>
        <taxon>Acidithiobacillia</taxon>
        <taxon>Acidithiobacillales</taxon>
        <taxon>Acidithiobacillaceae</taxon>
        <taxon>Igneacidithiobacillus</taxon>
    </lineage>
</organism>
<evidence type="ECO:0000313" key="2">
    <source>
        <dbReference type="Proteomes" id="UP001197378"/>
    </source>
</evidence>
<keyword evidence="2" id="KW-1185">Reference proteome</keyword>
<dbReference type="Proteomes" id="UP001197378">
    <property type="component" value="Unassembled WGS sequence"/>
</dbReference>
<comment type="caution">
    <text evidence="1">The sequence shown here is derived from an EMBL/GenBank/DDBJ whole genome shotgun (WGS) entry which is preliminary data.</text>
</comment>